<reference evidence="3 4" key="1">
    <citation type="submission" date="2017-04" db="EMBL/GenBank/DDBJ databases">
        <title>Unexpected and diverse lifestyles within the genus Limnohabitans.</title>
        <authorList>
            <person name="Kasalicky V."/>
            <person name="Mehrshad M."/>
            <person name="Andrei S.-A."/>
            <person name="Salcher M."/>
            <person name="Kratochvilova H."/>
            <person name="Simek K."/>
            <person name="Ghai R."/>
        </authorList>
    </citation>
    <scope>NUCLEOTIDE SEQUENCE [LARGE SCALE GENOMIC DNA]</scope>
    <source>
        <strain evidence="3 4">MWH-C5</strain>
    </source>
</reference>
<comment type="caution">
    <text evidence="3">The sequence shown here is derived from an EMBL/GenBank/DDBJ whole genome shotgun (WGS) entry which is preliminary data.</text>
</comment>
<feature type="compositionally biased region" description="Polar residues" evidence="1">
    <location>
        <begin position="166"/>
        <end position="175"/>
    </location>
</feature>
<evidence type="ECO:0000313" key="4">
    <source>
        <dbReference type="Proteomes" id="UP000251341"/>
    </source>
</evidence>
<name>A0A315EKR6_9BURK</name>
<evidence type="ECO:0000256" key="2">
    <source>
        <dbReference type="SAM" id="SignalP"/>
    </source>
</evidence>
<proteinExistence type="predicted"/>
<dbReference type="RefSeq" id="WP_108401573.1">
    <property type="nucleotide sequence ID" value="NZ_NESP01000001.1"/>
</dbReference>
<gene>
    <name evidence="3" type="ORF">B9Z44_02075</name>
</gene>
<keyword evidence="4" id="KW-1185">Reference proteome</keyword>
<evidence type="ECO:0000313" key="3">
    <source>
        <dbReference type="EMBL" id="PUE58490.1"/>
    </source>
</evidence>
<feature type="compositionally biased region" description="Basic and acidic residues" evidence="1">
    <location>
        <begin position="123"/>
        <end position="136"/>
    </location>
</feature>
<feature type="compositionally biased region" description="Polar residues" evidence="1">
    <location>
        <begin position="69"/>
        <end position="81"/>
    </location>
</feature>
<feature type="chain" id="PRO_5016322824" description="DUF4124 domain-containing protein" evidence="2">
    <location>
        <begin position="27"/>
        <end position="175"/>
    </location>
</feature>
<feature type="region of interest" description="Disordered" evidence="1">
    <location>
        <begin position="117"/>
        <end position="136"/>
    </location>
</feature>
<evidence type="ECO:0008006" key="5">
    <source>
        <dbReference type="Google" id="ProtNLM"/>
    </source>
</evidence>
<sequence length="175" mass="19303">MRPLLSLLIRDLALFSICLVAWPAEATSEPQRIYRCGNAYTNQPDPALNCKPLAGGSVTVIEGTRVQGSQAASPSVSNASTAVKVDAADQRQRDTQAQAVLQAELQKAQKQHAELLREWNNGEPERRADEFRQPQKYQDRLTQLRVALQRVEADVAGLQRELSRQPMASQTGGKP</sequence>
<evidence type="ECO:0000256" key="1">
    <source>
        <dbReference type="SAM" id="MobiDB-lite"/>
    </source>
</evidence>
<dbReference type="AlphaFoldDB" id="A0A315EKR6"/>
<feature type="region of interest" description="Disordered" evidence="1">
    <location>
        <begin position="69"/>
        <end position="91"/>
    </location>
</feature>
<dbReference type="Proteomes" id="UP000251341">
    <property type="component" value="Unassembled WGS sequence"/>
</dbReference>
<accession>A0A315EKR6</accession>
<keyword evidence="2" id="KW-0732">Signal</keyword>
<protein>
    <recommendedName>
        <fullName evidence="5">DUF4124 domain-containing protein</fullName>
    </recommendedName>
</protein>
<feature type="signal peptide" evidence="2">
    <location>
        <begin position="1"/>
        <end position="26"/>
    </location>
</feature>
<dbReference type="EMBL" id="NESP01000001">
    <property type="protein sequence ID" value="PUE58490.1"/>
    <property type="molecule type" value="Genomic_DNA"/>
</dbReference>
<organism evidence="3 4">
    <name type="scientific">Limnohabitans curvus</name>
    <dbReference type="NCBI Taxonomy" id="323423"/>
    <lineage>
        <taxon>Bacteria</taxon>
        <taxon>Pseudomonadati</taxon>
        <taxon>Pseudomonadota</taxon>
        <taxon>Betaproteobacteria</taxon>
        <taxon>Burkholderiales</taxon>
        <taxon>Comamonadaceae</taxon>
        <taxon>Limnohabitans</taxon>
    </lineage>
</organism>
<feature type="region of interest" description="Disordered" evidence="1">
    <location>
        <begin position="156"/>
        <end position="175"/>
    </location>
</feature>